<keyword evidence="4" id="KW-1185">Reference proteome</keyword>
<evidence type="ECO:0000313" key="4">
    <source>
        <dbReference type="Proteomes" id="UP001476282"/>
    </source>
</evidence>
<proteinExistence type="predicted"/>
<dbReference type="InterPro" id="IPR010496">
    <property type="entry name" value="AL/BT2_dom"/>
</dbReference>
<protein>
    <recommendedName>
        <fullName evidence="2">3-keto-alpha-glucoside-1,2-lyase/3-keto-2-hydroxy-glucal hydratase domain-containing protein</fullName>
    </recommendedName>
</protein>
<organism evidence="3 4">
    <name type="scientific">Haloferula sargassicola</name>
    <dbReference type="NCBI Taxonomy" id="490096"/>
    <lineage>
        <taxon>Bacteria</taxon>
        <taxon>Pseudomonadati</taxon>
        <taxon>Verrucomicrobiota</taxon>
        <taxon>Verrucomicrobiia</taxon>
        <taxon>Verrucomicrobiales</taxon>
        <taxon>Verrucomicrobiaceae</taxon>
        <taxon>Haloferula</taxon>
    </lineage>
</organism>
<evidence type="ECO:0000256" key="1">
    <source>
        <dbReference type="SAM" id="SignalP"/>
    </source>
</evidence>
<dbReference type="Gene3D" id="2.60.120.560">
    <property type="entry name" value="Exo-inulinase, domain 1"/>
    <property type="match status" value="1"/>
</dbReference>
<keyword evidence="1" id="KW-0732">Signal</keyword>
<dbReference type="Proteomes" id="UP001476282">
    <property type="component" value="Unassembled WGS sequence"/>
</dbReference>
<feature type="domain" description="3-keto-alpha-glucoside-1,2-lyase/3-keto-2-hydroxy-glucal hydratase" evidence="2">
    <location>
        <begin position="24"/>
        <end position="209"/>
    </location>
</feature>
<dbReference type="Pfam" id="PF06439">
    <property type="entry name" value="3keto-disac_hyd"/>
    <property type="match status" value="1"/>
</dbReference>
<feature type="signal peptide" evidence="1">
    <location>
        <begin position="1"/>
        <end position="20"/>
    </location>
</feature>
<feature type="chain" id="PRO_5046458139" description="3-keto-alpha-glucoside-1,2-lyase/3-keto-2-hydroxy-glucal hydratase domain-containing protein" evidence="1">
    <location>
        <begin position="21"/>
        <end position="214"/>
    </location>
</feature>
<dbReference type="RefSeq" id="WP_353566488.1">
    <property type="nucleotide sequence ID" value="NZ_BAABRI010000007.1"/>
</dbReference>
<gene>
    <name evidence="3" type="ORF">Hsar01_01563</name>
</gene>
<evidence type="ECO:0000259" key="2">
    <source>
        <dbReference type="Pfam" id="PF06439"/>
    </source>
</evidence>
<name>A0ABP9ULE0_9BACT</name>
<accession>A0ABP9ULE0</accession>
<evidence type="ECO:0000313" key="3">
    <source>
        <dbReference type="EMBL" id="GAA5482345.1"/>
    </source>
</evidence>
<dbReference type="EMBL" id="BAABRI010000007">
    <property type="protein sequence ID" value="GAA5482345.1"/>
    <property type="molecule type" value="Genomic_DNA"/>
</dbReference>
<reference evidence="3 4" key="1">
    <citation type="submission" date="2024-02" db="EMBL/GenBank/DDBJ databases">
        <title>Haloferula sargassicola NBRC 104335.</title>
        <authorList>
            <person name="Ichikawa N."/>
            <person name="Katano-Makiyama Y."/>
            <person name="Hidaka K."/>
        </authorList>
    </citation>
    <scope>NUCLEOTIDE SEQUENCE [LARGE SCALE GENOMIC DNA]</scope>
    <source>
        <strain evidence="3 4">NBRC 104335</strain>
    </source>
</reference>
<comment type="caution">
    <text evidence="3">The sequence shown here is derived from an EMBL/GenBank/DDBJ whole genome shotgun (WGS) entry which is preliminary data.</text>
</comment>
<sequence length="214" mass="23164">MTIQSLAASLSLTLAPVALSAETVKLFNGEDLAGWSFDLKDDGDPAKVWSVKDGILFCTGSPVGVMRTKEPYRDYELVIEWRWTPGSDGGNSGLLLYASTPRTRDIWPKCVEVQLESGSAGDFWMLGETLEAAHAPEDRTEGAKIPKFVDGAENPPGEWNTMKVRAEAGELIVWINGKLVNQGKNLSARKGAIGLQSEGAGIQFRKIELTPVGD</sequence>